<reference evidence="4" key="2">
    <citation type="submission" date="2012-08" db="EMBL/GenBank/DDBJ databases">
        <title>The Genome Sequence of Wuchereria bancrofti.</title>
        <authorList>
            <person name="Nutman T.B."/>
            <person name="Fink D.L."/>
            <person name="Russ C."/>
            <person name="Young S."/>
            <person name="Zeng Q."/>
            <person name="Koehrsen M."/>
            <person name="Alvarado L."/>
            <person name="Berlin A."/>
            <person name="Chapman S.B."/>
            <person name="Chen Z."/>
            <person name="Freedman E."/>
            <person name="Gellesch M."/>
            <person name="Goldberg J."/>
            <person name="Griggs A."/>
            <person name="Gujja S."/>
            <person name="Heilman E.R."/>
            <person name="Heiman D."/>
            <person name="Hepburn T."/>
            <person name="Howarth C."/>
            <person name="Jen D."/>
            <person name="Larson L."/>
            <person name="Lewis B."/>
            <person name="Mehta T."/>
            <person name="Park D."/>
            <person name="Pearson M."/>
            <person name="Roberts A."/>
            <person name="Saif S."/>
            <person name="Shea T."/>
            <person name="Shenoy N."/>
            <person name="Sisk P."/>
            <person name="Stolte C."/>
            <person name="Sykes S."/>
            <person name="Walk T."/>
            <person name="White J."/>
            <person name="Yandava C."/>
            <person name="Haas B."/>
            <person name="Henn M.R."/>
            <person name="Nusbaum C."/>
            <person name="Birren B."/>
        </authorList>
    </citation>
    <scope>NUCLEOTIDE SEQUENCE [LARGE SCALE GENOMIC DNA]</scope>
    <source>
        <strain evidence="4">NA</strain>
    </source>
</reference>
<keyword evidence="5" id="KW-1185">Reference proteome</keyword>
<protein>
    <submittedName>
        <fullName evidence="2">Uncharacterized protein</fullName>
    </submittedName>
</protein>
<proteinExistence type="predicted"/>
<reference evidence="3 5" key="3">
    <citation type="submission" date="2018-11" db="EMBL/GenBank/DDBJ databases">
        <authorList>
            <consortium name="Pathogen Informatics"/>
        </authorList>
    </citation>
    <scope>NUCLEOTIDE SEQUENCE [LARGE SCALE GENOMIC DNA]</scope>
</reference>
<evidence type="ECO:0000313" key="2">
    <source>
        <dbReference type="EMBL" id="EJW88685.1"/>
    </source>
</evidence>
<evidence type="ECO:0000313" key="3">
    <source>
        <dbReference type="EMBL" id="VDM08711.1"/>
    </source>
</evidence>
<dbReference type="Proteomes" id="UP000270924">
    <property type="component" value="Unassembled WGS sequence"/>
</dbReference>
<reference evidence="2" key="1">
    <citation type="submission" date="2012-08" db="EMBL/GenBank/DDBJ databases">
        <title>The Genome Sequence of Wuchereria bancrofti.</title>
        <authorList>
            <consortium name="The Broad Institute Genome Sequencing Platform"/>
            <consortium name="Broad Institute Genome Sequencing Center for Infectious Disease"/>
            <person name="Nutman T.B."/>
            <person name="Fink D.L."/>
            <person name="Russ C."/>
            <person name="Young S."/>
            <person name="Zeng Q."/>
            <person name="Koehrsen M."/>
            <person name="Alvarado L."/>
            <person name="Berlin A."/>
            <person name="Borenstein D."/>
            <person name="Chapman S.B."/>
            <person name="Chen Z."/>
            <person name="Engels R."/>
            <person name="Freedman E."/>
            <person name="Gellesch M."/>
            <person name="Goldberg J."/>
            <person name="Griggs A."/>
            <person name="Gujja S."/>
            <person name="Heilman E.R."/>
            <person name="Heiman D."/>
            <person name="Hepburn T."/>
            <person name="Howarth C."/>
            <person name="Jen D."/>
            <person name="Larson L."/>
            <person name="Lewis B."/>
            <person name="Mehta T."/>
            <person name="Park D."/>
            <person name="Pearson M."/>
            <person name="Richards J."/>
            <person name="Roberts A."/>
            <person name="Saif S."/>
            <person name="Shea T."/>
            <person name="Shenoy N."/>
            <person name="Sisk P."/>
            <person name="Stolte C."/>
            <person name="Sykes S."/>
            <person name="Walk T."/>
            <person name="White J."/>
            <person name="Yandava C."/>
            <person name="Haas B."/>
            <person name="Henn M.R."/>
            <person name="Nusbaum C."/>
            <person name="Birren B."/>
        </authorList>
    </citation>
    <scope>NUCLEOTIDE SEQUENCE</scope>
</reference>
<name>J9BMB6_WUCBA</name>
<gene>
    <name evidence="3" type="ORF">WBA_LOCUS2097</name>
    <name evidence="2" type="ORF">WUBG_00405</name>
</gene>
<dbReference type="EMBL" id="UYWW01000526">
    <property type="protein sequence ID" value="VDM08711.1"/>
    <property type="molecule type" value="Genomic_DNA"/>
</dbReference>
<organism evidence="2 4">
    <name type="scientific">Wuchereria bancrofti</name>
    <dbReference type="NCBI Taxonomy" id="6293"/>
    <lineage>
        <taxon>Eukaryota</taxon>
        <taxon>Metazoa</taxon>
        <taxon>Ecdysozoa</taxon>
        <taxon>Nematoda</taxon>
        <taxon>Chromadorea</taxon>
        <taxon>Rhabditida</taxon>
        <taxon>Spirurina</taxon>
        <taxon>Spiruromorpha</taxon>
        <taxon>Filarioidea</taxon>
        <taxon>Onchocercidae</taxon>
        <taxon>Wuchereria</taxon>
    </lineage>
</organism>
<dbReference type="Proteomes" id="UP000004810">
    <property type="component" value="Unassembled WGS sequence"/>
</dbReference>
<dbReference type="EMBL" id="ADBV01000063">
    <property type="protein sequence ID" value="EJW88685.1"/>
    <property type="molecule type" value="Genomic_DNA"/>
</dbReference>
<feature type="region of interest" description="Disordered" evidence="1">
    <location>
        <begin position="1"/>
        <end position="25"/>
    </location>
</feature>
<dbReference type="AlphaFoldDB" id="J9BMB6"/>
<feature type="compositionally biased region" description="Basic residues" evidence="1">
    <location>
        <begin position="13"/>
        <end position="25"/>
    </location>
</feature>
<accession>J9BMB6</accession>
<dbReference type="InParanoid" id="J9BMB6"/>
<evidence type="ECO:0000313" key="5">
    <source>
        <dbReference type="Proteomes" id="UP000270924"/>
    </source>
</evidence>
<evidence type="ECO:0000256" key="1">
    <source>
        <dbReference type="SAM" id="MobiDB-lite"/>
    </source>
</evidence>
<sequence>MNSLIYSVEERNPKKKNEKNLKERKKWPQVGRVEAFFGKRPKPNAYRSLRRCRSRPNSCVKSKKETYVHSPVQCTIKEIDGALDFSNQTFHFSPNQILHF</sequence>
<evidence type="ECO:0000313" key="4">
    <source>
        <dbReference type="Proteomes" id="UP000004810"/>
    </source>
</evidence>